<dbReference type="Gene3D" id="2.60.40.4370">
    <property type="match status" value="1"/>
</dbReference>
<dbReference type="Pfam" id="PF10419">
    <property type="entry name" value="TFIIIC_sub6"/>
    <property type="match status" value="1"/>
</dbReference>
<accession>A0A2V5IYI9</accession>
<feature type="region of interest" description="Disordered" evidence="1">
    <location>
        <begin position="206"/>
        <end position="230"/>
    </location>
</feature>
<protein>
    <recommendedName>
        <fullName evidence="2">Transcription factor TFIIIC triple barrel domain-containing protein</fullName>
    </recommendedName>
</protein>
<keyword evidence="4" id="KW-1185">Reference proteome</keyword>
<feature type="region of interest" description="Disordered" evidence="1">
    <location>
        <begin position="48"/>
        <end position="75"/>
    </location>
</feature>
<organism evidence="3 4">
    <name type="scientific">Aspergillus indologenus CBS 114.80</name>
    <dbReference type="NCBI Taxonomy" id="1450541"/>
    <lineage>
        <taxon>Eukaryota</taxon>
        <taxon>Fungi</taxon>
        <taxon>Dikarya</taxon>
        <taxon>Ascomycota</taxon>
        <taxon>Pezizomycotina</taxon>
        <taxon>Eurotiomycetes</taxon>
        <taxon>Eurotiomycetidae</taxon>
        <taxon>Eurotiales</taxon>
        <taxon>Aspergillaceae</taxon>
        <taxon>Aspergillus</taxon>
        <taxon>Aspergillus subgen. Circumdati</taxon>
    </lineage>
</organism>
<dbReference type="Proteomes" id="UP000248817">
    <property type="component" value="Unassembled WGS sequence"/>
</dbReference>
<dbReference type="AlphaFoldDB" id="A0A2V5IYI9"/>
<dbReference type="EMBL" id="KZ825532">
    <property type="protein sequence ID" value="PYI29367.1"/>
    <property type="molecule type" value="Genomic_DNA"/>
</dbReference>
<gene>
    <name evidence="3" type="ORF">BP00DRAFT_427536</name>
</gene>
<reference evidence="3 4" key="1">
    <citation type="submission" date="2018-02" db="EMBL/GenBank/DDBJ databases">
        <title>The genomes of Aspergillus section Nigri reveals drivers in fungal speciation.</title>
        <authorList>
            <consortium name="DOE Joint Genome Institute"/>
            <person name="Vesth T.C."/>
            <person name="Nybo J."/>
            <person name="Theobald S."/>
            <person name="Brandl J."/>
            <person name="Frisvad J.C."/>
            <person name="Nielsen K.F."/>
            <person name="Lyhne E.K."/>
            <person name="Kogle M.E."/>
            <person name="Kuo A."/>
            <person name="Riley R."/>
            <person name="Clum A."/>
            <person name="Nolan M."/>
            <person name="Lipzen A."/>
            <person name="Salamov A."/>
            <person name="Henrissat B."/>
            <person name="Wiebenga A."/>
            <person name="De vries R.P."/>
            <person name="Grigoriev I.V."/>
            <person name="Mortensen U.H."/>
            <person name="Andersen M.R."/>
            <person name="Baker S.E."/>
        </authorList>
    </citation>
    <scope>NUCLEOTIDE SEQUENCE [LARGE SCALE GENOMIC DNA]</scope>
    <source>
        <strain evidence="3 4">CBS 114.80</strain>
    </source>
</reference>
<dbReference type="InterPro" id="IPR019481">
    <property type="entry name" value="TFIIIC_triple_barrel"/>
</dbReference>
<feature type="compositionally biased region" description="Basic and acidic residues" evidence="1">
    <location>
        <begin position="393"/>
        <end position="402"/>
    </location>
</feature>
<evidence type="ECO:0000313" key="4">
    <source>
        <dbReference type="Proteomes" id="UP000248817"/>
    </source>
</evidence>
<feature type="compositionally biased region" description="Acidic residues" evidence="1">
    <location>
        <begin position="336"/>
        <end position="352"/>
    </location>
</feature>
<feature type="domain" description="Transcription factor TFIIIC triple barrel" evidence="2">
    <location>
        <begin position="35"/>
        <end position="184"/>
    </location>
</feature>
<proteinExistence type="predicted"/>
<name>A0A2V5IYI9_9EURO</name>
<feature type="region of interest" description="Disordered" evidence="1">
    <location>
        <begin position="131"/>
        <end position="165"/>
    </location>
</feature>
<feature type="region of interest" description="Disordered" evidence="1">
    <location>
        <begin position="1"/>
        <end position="27"/>
    </location>
</feature>
<feature type="compositionally biased region" description="Basic and acidic residues" evidence="1">
    <location>
        <begin position="373"/>
        <end position="383"/>
    </location>
</feature>
<sequence length="402" mass="43204">MSLPPPIPVDPAMLVDQPHPDSDIDSDYEYEYHPTETETVYLTLDLTSLHGPLRPPRRRQPSATAASSATATNISDEPDAAEFTHVESPSDGLQILGLHTPNPIISYQNQIFSGTWADQLGTDLIFARPDEGRRGGVEEQPGETAPHDPYGIHRTDHSDTPLRHGHHYDLLAAPSIKIIGRKANLISASQSSAAATAAATAAAAATPGSDEGVNPSPGQSDNPSAGLAPTVSTTGIIRAPNHPASNQMRFLERLASLKRSKGETDTVRTVFSTKRIQSDHASSLGGRALGWARTDEQLAEIQRLNELALQGDAAAMAELEALYTRLGEDVEREVVSDDDDDDNDDDGDDDGNGNDHDNEMGGVEGEPEVAGEDPTRDPSHDQYLDPEELLSQARRDTQQSQP</sequence>
<evidence type="ECO:0000313" key="3">
    <source>
        <dbReference type="EMBL" id="PYI29367.1"/>
    </source>
</evidence>
<feature type="compositionally biased region" description="Low complexity" evidence="1">
    <location>
        <begin position="62"/>
        <end position="72"/>
    </location>
</feature>
<feature type="compositionally biased region" description="Basic and acidic residues" evidence="1">
    <location>
        <begin position="150"/>
        <end position="162"/>
    </location>
</feature>
<evidence type="ECO:0000259" key="2">
    <source>
        <dbReference type="Pfam" id="PF10419"/>
    </source>
</evidence>
<feature type="region of interest" description="Disordered" evidence="1">
    <location>
        <begin position="328"/>
        <end position="402"/>
    </location>
</feature>
<evidence type="ECO:0000256" key="1">
    <source>
        <dbReference type="SAM" id="MobiDB-lite"/>
    </source>
</evidence>